<dbReference type="Proteomes" id="UP001141552">
    <property type="component" value="Unassembled WGS sequence"/>
</dbReference>
<dbReference type="GO" id="GO:0016567">
    <property type="term" value="P:protein ubiquitination"/>
    <property type="evidence" value="ECO:0007669"/>
    <property type="project" value="UniProtKB-UniRule"/>
</dbReference>
<dbReference type="InterPro" id="IPR001232">
    <property type="entry name" value="SKP1-like"/>
</dbReference>
<protein>
    <recommendedName>
        <fullName evidence="4">SKP1-like protein</fullName>
    </recommendedName>
</protein>
<organism evidence="7 8">
    <name type="scientific">Turnera subulata</name>
    <dbReference type="NCBI Taxonomy" id="218843"/>
    <lineage>
        <taxon>Eukaryota</taxon>
        <taxon>Viridiplantae</taxon>
        <taxon>Streptophyta</taxon>
        <taxon>Embryophyta</taxon>
        <taxon>Tracheophyta</taxon>
        <taxon>Spermatophyta</taxon>
        <taxon>Magnoliopsida</taxon>
        <taxon>eudicotyledons</taxon>
        <taxon>Gunneridae</taxon>
        <taxon>Pentapetalae</taxon>
        <taxon>rosids</taxon>
        <taxon>fabids</taxon>
        <taxon>Malpighiales</taxon>
        <taxon>Passifloraceae</taxon>
        <taxon>Turnera</taxon>
    </lineage>
</organism>
<keyword evidence="8" id="KW-1185">Reference proteome</keyword>
<gene>
    <name evidence="7" type="ORF">Tsubulata_001613</name>
</gene>
<comment type="subunit">
    <text evidence="4">Part of a SCF (SKP1-cullin-F-box) protein ligase complex.</text>
</comment>
<evidence type="ECO:0000256" key="4">
    <source>
        <dbReference type="PIRNR" id="PIRNR028729"/>
    </source>
</evidence>
<dbReference type="AlphaFoldDB" id="A0A9Q0EYH3"/>
<dbReference type="GO" id="GO:0006511">
    <property type="term" value="P:ubiquitin-dependent protein catabolic process"/>
    <property type="evidence" value="ECO:0007669"/>
    <property type="project" value="InterPro"/>
</dbReference>
<comment type="caution">
    <text evidence="7">The sequence shown here is derived from an EMBL/GenBank/DDBJ whole genome shotgun (WGS) entry which is preliminary data.</text>
</comment>
<name>A0A9Q0EYH3_9ROSI</name>
<evidence type="ECO:0000256" key="1">
    <source>
        <dbReference type="ARBA" id="ARBA00004906"/>
    </source>
</evidence>
<dbReference type="Pfam" id="PF01466">
    <property type="entry name" value="Skp1"/>
    <property type="match status" value="1"/>
</dbReference>
<dbReference type="PIRSF" id="PIRSF028729">
    <property type="entry name" value="E3_ubiquit_lig_SCF_Skp"/>
    <property type="match status" value="1"/>
</dbReference>
<feature type="domain" description="SKP1 component dimerisation" evidence="5">
    <location>
        <begin position="117"/>
        <end position="161"/>
    </location>
</feature>
<evidence type="ECO:0000259" key="6">
    <source>
        <dbReference type="Pfam" id="PF03931"/>
    </source>
</evidence>
<accession>A0A9Q0EYH3</accession>
<dbReference type="Pfam" id="PF03931">
    <property type="entry name" value="Skp1_POZ"/>
    <property type="match status" value="1"/>
</dbReference>
<evidence type="ECO:0000313" key="7">
    <source>
        <dbReference type="EMBL" id="KAJ4822033.1"/>
    </source>
</evidence>
<dbReference type="SUPFAM" id="SSF81382">
    <property type="entry name" value="Skp1 dimerisation domain-like"/>
    <property type="match status" value="1"/>
</dbReference>
<dbReference type="PANTHER" id="PTHR11165">
    <property type="entry name" value="SKP1"/>
    <property type="match status" value="1"/>
</dbReference>
<dbReference type="InterPro" id="IPR016073">
    <property type="entry name" value="Skp1_comp_POZ"/>
</dbReference>
<comment type="function">
    <text evidence="4">Involved in ubiquitination and subsequent proteasomal degradation of target proteins. Together with CUL1, RBX1 and a F-box protein, it forms a SCF E3 ubiquitin ligase complex. The functional specificity of this complex depends on the type of F-box protein. In the SCF complex, it serves as an adapter that links the F-box protein to CUL1.</text>
</comment>
<dbReference type="EMBL" id="JAKUCV010007776">
    <property type="protein sequence ID" value="KAJ4822033.1"/>
    <property type="molecule type" value="Genomic_DNA"/>
</dbReference>
<sequence length="173" mass="19306">MSSSPSSSKKIPLKSSDGVTFEVEEAVALQSPVIEKIIKEGLTDNEGAIEVPSVKGIKGDILAKVIEYLKKHLEEEDTDAITYYDAASKEWRREFVNVDTSTLSGLLLAANDLQIMSLLNLTSEVLCDMIKGKSPEEVRTLFNIKEDPTLTPEEEEWYRREIGDIEGKLDEDI</sequence>
<evidence type="ECO:0000256" key="3">
    <source>
        <dbReference type="ARBA" id="ARBA00022786"/>
    </source>
</evidence>
<dbReference type="SUPFAM" id="SSF54695">
    <property type="entry name" value="POZ domain"/>
    <property type="match status" value="1"/>
</dbReference>
<evidence type="ECO:0000259" key="5">
    <source>
        <dbReference type="Pfam" id="PF01466"/>
    </source>
</evidence>
<dbReference type="InterPro" id="IPR016072">
    <property type="entry name" value="Skp1_comp_dimer"/>
</dbReference>
<dbReference type="GO" id="GO:0009867">
    <property type="term" value="P:jasmonic acid mediated signaling pathway"/>
    <property type="evidence" value="ECO:0007669"/>
    <property type="project" value="UniProtKB-ARBA"/>
</dbReference>
<dbReference type="SMART" id="SM00512">
    <property type="entry name" value="Skp1"/>
    <property type="match status" value="1"/>
</dbReference>
<reference evidence="7" key="2">
    <citation type="journal article" date="2023" name="Plants (Basel)">
        <title>Annotation of the Turnera subulata (Passifloraceae) Draft Genome Reveals the S-Locus Evolved after the Divergence of Turneroideae from Passifloroideae in a Stepwise Manner.</title>
        <authorList>
            <person name="Henning P.M."/>
            <person name="Roalson E.H."/>
            <person name="Mir W."/>
            <person name="McCubbin A.G."/>
            <person name="Shore J.S."/>
        </authorList>
    </citation>
    <scope>NUCLEOTIDE SEQUENCE</scope>
    <source>
        <strain evidence="7">F60SS</strain>
    </source>
</reference>
<dbReference type="InterPro" id="IPR011333">
    <property type="entry name" value="SKP1/BTB/POZ_sf"/>
</dbReference>
<proteinExistence type="inferred from homology"/>
<dbReference type="OrthoDB" id="7827685at2759"/>
<dbReference type="InterPro" id="IPR016897">
    <property type="entry name" value="SKP1"/>
</dbReference>
<feature type="domain" description="SKP1 component POZ" evidence="6">
    <location>
        <begin position="9"/>
        <end position="73"/>
    </location>
</feature>
<comment type="pathway">
    <text evidence="1 4">Protein modification; protein ubiquitination.</text>
</comment>
<evidence type="ECO:0000256" key="2">
    <source>
        <dbReference type="ARBA" id="ARBA00009993"/>
    </source>
</evidence>
<reference evidence="7" key="1">
    <citation type="submission" date="2022-02" db="EMBL/GenBank/DDBJ databases">
        <authorList>
            <person name="Henning P.M."/>
            <person name="McCubbin A.G."/>
            <person name="Shore J.S."/>
        </authorList>
    </citation>
    <scope>NUCLEOTIDE SEQUENCE</scope>
    <source>
        <strain evidence="7">F60SS</strain>
        <tissue evidence="7">Leaves</tissue>
    </source>
</reference>
<dbReference type="InterPro" id="IPR036296">
    <property type="entry name" value="SKP1-like_dim_sf"/>
</dbReference>
<comment type="similarity">
    <text evidence="2 4">Belongs to the SKP1 family.</text>
</comment>
<dbReference type="Gene3D" id="3.30.710.10">
    <property type="entry name" value="Potassium Channel Kv1.1, Chain A"/>
    <property type="match status" value="1"/>
</dbReference>
<keyword evidence="3 4" id="KW-0833">Ubl conjugation pathway</keyword>
<evidence type="ECO:0000313" key="8">
    <source>
        <dbReference type="Proteomes" id="UP001141552"/>
    </source>
</evidence>